<dbReference type="AlphaFoldDB" id="A0A4P9ZL39"/>
<dbReference type="SUPFAM" id="SSF56300">
    <property type="entry name" value="Metallo-dependent phosphatases"/>
    <property type="match status" value="1"/>
</dbReference>
<dbReference type="Proteomes" id="UP000268162">
    <property type="component" value="Unassembled WGS sequence"/>
</dbReference>
<gene>
    <name evidence="1" type="ORF">BJ085DRAFT_41223</name>
</gene>
<protein>
    <submittedName>
        <fullName evidence="1">Uncharacterized protein</fullName>
    </submittedName>
</protein>
<sequence length="58" mass="6192">MSSTASQLALVHFNDVYHIEARHDQKEPAGGAARFVTLVNQLRTQPPPNTPAAGPALV</sequence>
<reference evidence="2" key="1">
    <citation type="journal article" date="2018" name="Nat. Microbiol.">
        <title>Leveraging single-cell genomics to expand the fungal tree of life.</title>
        <authorList>
            <person name="Ahrendt S.R."/>
            <person name="Quandt C.A."/>
            <person name="Ciobanu D."/>
            <person name="Clum A."/>
            <person name="Salamov A."/>
            <person name="Andreopoulos B."/>
            <person name="Cheng J.F."/>
            <person name="Woyke T."/>
            <person name="Pelin A."/>
            <person name="Henrissat B."/>
            <person name="Reynolds N.K."/>
            <person name="Benny G.L."/>
            <person name="Smith M.E."/>
            <person name="James T.Y."/>
            <person name="Grigoriev I.V."/>
        </authorList>
    </citation>
    <scope>NUCLEOTIDE SEQUENCE [LARGE SCALE GENOMIC DNA]</scope>
    <source>
        <strain evidence="2">RSA 468</strain>
    </source>
</reference>
<proteinExistence type="predicted"/>
<evidence type="ECO:0000313" key="1">
    <source>
        <dbReference type="EMBL" id="RKP33815.1"/>
    </source>
</evidence>
<keyword evidence="2" id="KW-1185">Reference proteome</keyword>
<name>A0A4P9ZL39_9FUNG</name>
<feature type="non-terminal residue" evidence="1">
    <location>
        <position position="58"/>
    </location>
</feature>
<accession>A0A4P9ZL39</accession>
<evidence type="ECO:0000313" key="2">
    <source>
        <dbReference type="Proteomes" id="UP000268162"/>
    </source>
</evidence>
<dbReference type="InterPro" id="IPR029052">
    <property type="entry name" value="Metallo-depent_PP-like"/>
</dbReference>
<dbReference type="Gene3D" id="3.60.21.10">
    <property type="match status" value="1"/>
</dbReference>
<organism evidence="1 2">
    <name type="scientific">Dimargaris cristalligena</name>
    <dbReference type="NCBI Taxonomy" id="215637"/>
    <lineage>
        <taxon>Eukaryota</taxon>
        <taxon>Fungi</taxon>
        <taxon>Fungi incertae sedis</taxon>
        <taxon>Zoopagomycota</taxon>
        <taxon>Kickxellomycotina</taxon>
        <taxon>Dimargaritomycetes</taxon>
        <taxon>Dimargaritales</taxon>
        <taxon>Dimargaritaceae</taxon>
        <taxon>Dimargaris</taxon>
    </lineage>
</organism>
<dbReference type="EMBL" id="ML003540">
    <property type="protein sequence ID" value="RKP33815.1"/>
    <property type="molecule type" value="Genomic_DNA"/>
</dbReference>